<dbReference type="AlphaFoldDB" id="A0AAD1C4J4"/>
<gene>
    <name evidence="1" type="ORF">KF707C_51590</name>
</gene>
<reference evidence="2" key="1">
    <citation type="submission" date="2015-05" db="EMBL/GenBank/DDBJ databases">
        <title>Draft genome sequencing of a biphenyl-degrading bacterium, Pseudomonas balearica KF707 (=NBRC110670).</title>
        <authorList>
            <person name="Kimura N."/>
            <person name="Hirose J."/>
            <person name="Watanabe T."/>
            <person name="Suenaga H."/>
            <person name="Fujihara H."/>
            <person name="Noguchi M."/>
            <person name="Hashimoto M."/>
            <person name="Shimodaira J."/>
            <person name="Tsuchikane K."/>
            <person name="Hosoyama A."/>
            <person name="Yamazoe A."/>
            <person name="Fujita N."/>
            <person name="Furukawa K."/>
        </authorList>
    </citation>
    <scope>NUCLEOTIDE SEQUENCE [LARGE SCALE GENOMIC DNA]</scope>
    <source>
        <strain evidence="2">DSM 10086 / NBRC 110670 / KF707</strain>
    </source>
</reference>
<sequence>MRRCARAPCRSSTDSPLSLRERVGEREAGADFCPHSLCSTLWITWWQSSQAASSRRLQAVDQLLPSAWQIP</sequence>
<dbReference type="EMBL" id="AP014862">
    <property type="protein sequence ID" value="BAU76847.1"/>
    <property type="molecule type" value="Genomic_DNA"/>
</dbReference>
<organism evidence="1 2">
    <name type="scientific">Metapseudomonas furukawaii</name>
    <name type="common">Pseudomonas furukawaii</name>
    <dbReference type="NCBI Taxonomy" id="1149133"/>
    <lineage>
        <taxon>Bacteria</taxon>
        <taxon>Pseudomonadati</taxon>
        <taxon>Pseudomonadota</taxon>
        <taxon>Gammaproteobacteria</taxon>
        <taxon>Pseudomonadales</taxon>
        <taxon>Pseudomonadaceae</taxon>
        <taxon>Metapseudomonas</taxon>
    </lineage>
</organism>
<evidence type="ECO:0000313" key="2">
    <source>
        <dbReference type="Proteomes" id="UP000218554"/>
    </source>
</evidence>
<accession>A0AAD1C4J4</accession>
<protein>
    <submittedName>
        <fullName evidence="1">Uncharacterized protein</fullName>
    </submittedName>
</protein>
<keyword evidence="2" id="KW-1185">Reference proteome</keyword>
<dbReference type="Proteomes" id="UP000218554">
    <property type="component" value="Chromosome"/>
</dbReference>
<name>A0AAD1C4J4_METFU</name>
<evidence type="ECO:0000313" key="1">
    <source>
        <dbReference type="EMBL" id="BAU76847.1"/>
    </source>
</evidence>
<dbReference type="KEGG" id="pfuw:KF707C_51590"/>
<proteinExistence type="predicted"/>
<reference evidence="1 2" key="2">
    <citation type="journal article" date="2017" name="Int. J. Syst. Evol. Microbiol.">
        <title>Pseudomonas furukawaii sp. nov., a polychlorinated biphenyl-degrading bacterium isolated from biphenyl-contaminated soil in Japan.</title>
        <authorList>
            <person name="Kimura N."/>
            <person name="Watanabe T."/>
            <person name="Suenaga H."/>
            <person name="Fujihara H."/>
            <person name="Futagami T."/>
            <person name="Goto M."/>
            <person name="Hanada S."/>
            <person name="Hirose J."/>
        </authorList>
    </citation>
    <scope>NUCLEOTIDE SEQUENCE [LARGE SCALE GENOMIC DNA]</scope>
    <source>
        <strain evidence="2">DSM 10086 / NBRC 110670 / KF707</strain>
    </source>
</reference>